<feature type="region of interest" description="Disordered" evidence="6">
    <location>
        <begin position="480"/>
        <end position="547"/>
    </location>
</feature>
<dbReference type="PANTHER" id="PTHR46896">
    <property type="entry name" value="SENTRIN-SPECIFIC PROTEASE"/>
    <property type="match status" value="1"/>
</dbReference>
<comment type="similarity">
    <text evidence="1">Belongs to the peptidase C48 family.</text>
</comment>
<feature type="region of interest" description="Disordered" evidence="6">
    <location>
        <begin position="951"/>
        <end position="1195"/>
    </location>
</feature>
<evidence type="ECO:0000256" key="6">
    <source>
        <dbReference type="SAM" id="MobiDB-lite"/>
    </source>
</evidence>
<dbReference type="GeneID" id="100891399"/>
<evidence type="ECO:0000259" key="7">
    <source>
        <dbReference type="PROSITE" id="PS50600"/>
    </source>
</evidence>
<feature type="compositionally biased region" description="Low complexity" evidence="6">
    <location>
        <begin position="985"/>
        <end position="994"/>
    </location>
</feature>
<feature type="compositionally biased region" description="Basic and acidic residues" evidence="6">
    <location>
        <begin position="1097"/>
        <end position="1115"/>
    </location>
</feature>
<feature type="compositionally biased region" description="Low complexity" evidence="6">
    <location>
        <begin position="65"/>
        <end position="75"/>
    </location>
</feature>
<organism evidence="8 9">
    <name type="scientific">Strongylocentrotus purpuratus</name>
    <name type="common">Purple sea urchin</name>
    <dbReference type="NCBI Taxonomy" id="7668"/>
    <lineage>
        <taxon>Eukaryota</taxon>
        <taxon>Metazoa</taxon>
        <taxon>Echinodermata</taxon>
        <taxon>Eleutherozoa</taxon>
        <taxon>Echinozoa</taxon>
        <taxon>Echinoidea</taxon>
        <taxon>Euechinoidea</taxon>
        <taxon>Echinacea</taxon>
        <taxon>Camarodonta</taxon>
        <taxon>Echinidea</taxon>
        <taxon>Strongylocentrotidae</taxon>
        <taxon>Strongylocentrotus</taxon>
    </lineage>
</organism>
<feature type="compositionally biased region" description="Polar residues" evidence="6">
    <location>
        <begin position="108"/>
        <end position="120"/>
    </location>
</feature>
<feature type="compositionally biased region" description="Polar residues" evidence="6">
    <location>
        <begin position="995"/>
        <end position="1034"/>
    </location>
</feature>
<feature type="compositionally biased region" description="Polar residues" evidence="6">
    <location>
        <begin position="1044"/>
        <end position="1061"/>
    </location>
</feature>
<feature type="compositionally biased region" description="Basic and acidic residues" evidence="6">
    <location>
        <begin position="86"/>
        <end position="100"/>
    </location>
</feature>
<dbReference type="EnsemblMetazoa" id="XM_030995129">
    <property type="protein sequence ID" value="XP_030850989"/>
    <property type="gene ID" value="LOC100891399"/>
</dbReference>
<feature type="compositionally biased region" description="Polar residues" evidence="6">
    <location>
        <begin position="1133"/>
        <end position="1144"/>
    </location>
</feature>
<keyword evidence="5" id="KW-0378">Hydrolase</keyword>
<feature type="compositionally biased region" description="Low complexity" evidence="6">
    <location>
        <begin position="1116"/>
        <end position="1132"/>
    </location>
</feature>
<reference evidence="8" key="2">
    <citation type="submission" date="2021-01" db="UniProtKB">
        <authorList>
            <consortium name="EnsemblMetazoa"/>
        </authorList>
    </citation>
    <scope>IDENTIFICATION</scope>
</reference>
<feature type="region of interest" description="Disordered" evidence="6">
    <location>
        <begin position="238"/>
        <end position="298"/>
    </location>
</feature>
<feature type="compositionally biased region" description="Basic and acidic residues" evidence="6">
    <location>
        <begin position="571"/>
        <end position="586"/>
    </location>
</feature>
<evidence type="ECO:0000256" key="5">
    <source>
        <dbReference type="ARBA" id="ARBA00022801"/>
    </source>
</evidence>
<feature type="compositionally biased region" description="Low complexity" evidence="6">
    <location>
        <begin position="37"/>
        <end position="58"/>
    </location>
</feature>
<keyword evidence="4" id="KW-0833">Ubl conjugation pathway</keyword>
<feature type="compositionally biased region" description="Low complexity" evidence="6">
    <location>
        <begin position="957"/>
        <end position="979"/>
    </location>
</feature>
<keyword evidence="2" id="KW-0597">Phosphoprotein</keyword>
<dbReference type="Gene3D" id="1.10.418.20">
    <property type="match status" value="1"/>
</dbReference>
<feature type="compositionally biased region" description="Polar residues" evidence="6">
    <location>
        <begin position="238"/>
        <end position="252"/>
    </location>
</feature>
<dbReference type="FunFam" id="1.10.418.20:FF:000001">
    <property type="entry name" value="sentrin-specific protease 6 isoform X1"/>
    <property type="match status" value="1"/>
</dbReference>
<keyword evidence="9" id="KW-1185">Reference proteome</keyword>
<feature type="compositionally biased region" description="Polar residues" evidence="6">
    <location>
        <begin position="1153"/>
        <end position="1192"/>
    </location>
</feature>
<name>A0A7M7T3F3_STRPU</name>
<sequence length="1337" mass="145907">MSSKTHSNSLLAALTEVDLRNPSLGFSQSFTVFNQQSSSPAVSNSSTRASSSTDGSSSEEVQVISSNTSDSSTSSAPQLHLVLSPQHRDPQTYDRKDTKAIPKKGASPGNQSAPGFSQNPWNVKKHEVKLSILKAGGDRRQQQTTPVTTGQAPQVLSRNWRFADRISSSNSSAQLPVQEHTISMVTVPHTTPMVTVPHTTAGTANATSNVATHLSQSCSNTASSCSTAIQIGNNSAVSSTKSMVAQSSGLEDTTQRMEVGATESTKEENLNAAKPEKEESSETNDSSEPSSPPKEPMEALCSNCGAWSGTDQYCSFCNVDFASNKPKKTRPRTTQFFPTPRPTYRKEDAKGYRKSIRLPEPAKDLLSKLNAATGTTSHGTSTVSNTSTGNTQSGNAQSDLIRVKSLAQPGICLKPHPTNKQRFIVVNSVPTTTNAPSTTTTGHSIDAKTFYVNRIAAVSSAPAASMGGITKMVALTKDAKDNSIPKSRKRNLKSGGGRKTPAKRVPPKRKEPEIVLISDSEDEEEESAKQKSTDAAATEDATEADEEELARSFMTVKAKMRDQKGNLMGRPDTHGGNDSTDGHHPQQSDPNCLRVAFNVSILRFGSWPMHTIGTRLKLPAVSMTPDGFHFHFQQLTHKCGKIELLIKDIEKCDHYLSDNGYPTFFITTTPRFAGEVRSWLAMNRKEAHFDPGSKEEYEKMVVIRSADERNLHSYKEQVQKVLAAMAEKSNNSGSGLKFEPIDNTRTGALLDSSTRPEMKGAVFITRPNNGSHAPTTLNSTDRPVSITMQQLAMLKSGQGGAALTRDTKTRASLDDQSDNKLFVYPPPPKFGGITVTTEDRDCLEEGEFLNDVIIDFYLKYIVMEKLSDVDRERTHLFSCFFYKRLLQKDTPGNISPDLNGLTPKEKRHQKVRKWTRHVDIFAKDFIIIPINDCAHWFVAIICFAGEVIHMKKGSGKSPSQSPSPSSSNQPSPASAASPATPSPAAPSRATPSPSDQSVNHSSPGIQPSKSSDQPANHRTPGVQLSSSSPQQSINPHLEAELPSKSPSGQTAQTMHDSSESANRMAEAAHVCQQPATQGSDSTREEEEEEPMDTSESPDERVDKHESERTAQELKNTENNPSNNPLNKSLGNSTETLSASNNTAASEKVIPESAISSSQADPRSLSSPATIQSHPSPATVQSHPSPLTVQSPAVNGGASGGRLLDFDYQQYHVGEHKHFKQPCILVFDSLAGPPRRNVIAKLRDYLTIEWEKRKEGKCEFTTANMKGMNPKIPQQNNFSDCGLYVCQYVETFFEKPIRNYHSPMRGLQSWFRAEVVAKKRQETRDAIQQLHEAYKARR</sequence>
<proteinExistence type="inferred from homology"/>
<feature type="domain" description="Ubiquitin-like protease family profile" evidence="7">
    <location>
        <begin position="833"/>
        <end position="1291"/>
    </location>
</feature>
<dbReference type="Proteomes" id="UP000007110">
    <property type="component" value="Unassembled WGS sequence"/>
</dbReference>
<feature type="region of interest" description="Disordered" evidence="6">
    <location>
        <begin position="560"/>
        <end position="590"/>
    </location>
</feature>
<evidence type="ECO:0000313" key="9">
    <source>
        <dbReference type="Proteomes" id="UP000007110"/>
    </source>
</evidence>
<dbReference type="InterPro" id="IPR003653">
    <property type="entry name" value="Peptidase_C48_C"/>
</dbReference>
<feature type="region of interest" description="Disordered" evidence="6">
    <location>
        <begin position="325"/>
        <end position="351"/>
    </location>
</feature>
<dbReference type="PROSITE" id="PS50600">
    <property type="entry name" value="ULP_PROTEASE"/>
    <property type="match status" value="1"/>
</dbReference>
<feature type="compositionally biased region" description="Acidic residues" evidence="6">
    <location>
        <begin position="1083"/>
        <end position="1096"/>
    </location>
</feature>
<dbReference type="InterPro" id="IPR038765">
    <property type="entry name" value="Papain-like_cys_pep_sf"/>
</dbReference>
<dbReference type="Pfam" id="PF02902">
    <property type="entry name" value="Peptidase_C48"/>
    <property type="match status" value="2"/>
</dbReference>
<feature type="compositionally biased region" description="Basic and acidic residues" evidence="6">
    <location>
        <begin position="264"/>
        <end position="280"/>
    </location>
</feature>
<feature type="region of interest" description="Disordered" evidence="6">
    <location>
        <begin position="35"/>
        <end position="120"/>
    </location>
</feature>
<evidence type="ECO:0000256" key="3">
    <source>
        <dbReference type="ARBA" id="ARBA00022670"/>
    </source>
</evidence>
<dbReference type="SUPFAM" id="SSF54001">
    <property type="entry name" value="Cysteine proteinases"/>
    <property type="match status" value="1"/>
</dbReference>
<evidence type="ECO:0000313" key="8">
    <source>
        <dbReference type="EnsemblMetazoa" id="XP_030850989"/>
    </source>
</evidence>
<evidence type="ECO:0000256" key="4">
    <source>
        <dbReference type="ARBA" id="ARBA00022786"/>
    </source>
</evidence>
<keyword evidence="3" id="KW-0645">Protease</keyword>
<dbReference type="GO" id="GO:0008234">
    <property type="term" value="F:cysteine-type peptidase activity"/>
    <property type="evidence" value="ECO:0007669"/>
    <property type="project" value="InterPro"/>
</dbReference>
<dbReference type="GO" id="GO:0006508">
    <property type="term" value="P:proteolysis"/>
    <property type="evidence" value="ECO:0007669"/>
    <property type="project" value="UniProtKB-KW"/>
</dbReference>
<evidence type="ECO:0000256" key="1">
    <source>
        <dbReference type="ARBA" id="ARBA00005234"/>
    </source>
</evidence>
<dbReference type="FunFam" id="1.10.418.20:FF:000004">
    <property type="entry name" value="sentrin-specific protease 7 isoform X1"/>
    <property type="match status" value="1"/>
</dbReference>
<dbReference type="RefSeq" id="XP_030850989.1">
    <property type="nucleotide sequence ID" value="XM_030995129.1"/>
</dbReference>
<feature type="region of interest" description="Disordered" evidence="6">
    <location>
        <begin position="372"/>
        <end position="396"/>
    </location>
</feature>
<dbReference type="InterPro" id="IPR051947">
    <property type="entry name" value="Sentrin-specific_protease"/>
</dbReference>
<accession>A0A7M7T3F3</accession>
<dbReference type="Gene3D" id="3.40.395.10">
    <property type="entry name" value="Adenoviral Proteinase, Chain A"/>
    <property type="match status" value="1"/>
</dbReference>
<protein>
    <recommendedName>
        <fullName evidence="7">Ubiquitin-like protease family profile domain-containing protein</fullName>
    </recommendedName>
</protein>
<reference evidence="9" key="1">
    <citation type="submission" date="2015-02" db="EMBL/GenBank/DDBJ databases">
        <title>Genome sequencing for Strongylocentrotus purpuratus.</title>
        <authorList>
            <person name="Murali S."/>
            <person name="Liu Y."/>
            <person name="Vee V."/>
            <person name="English A."/>
            <person name="Wang M."/>
            <person name="Skinner E."/>
            <person name="Han Y."/>
            <person name="Muzny D.M."/>
            <person name="Worley K.C."/>
            <person name="Gibbs R.A."/>
        </authorList>
    </citation>
    <scope>NUCLEOTIDE SEQUENCE</scope>
</reference>
<dbReference type="PANTHER" id="PTHR46896:SF3">
    <property type="entry name" value="FI06413P-RELATED"/>
    <property type="match status" value="1"/>
</dbReference>
<evidence type="ECO:0000256" key="2">
    <source>
        <dbReference type="ARBA" id="ARBA00022553"/>
    </source>
</evidence>